<proteinExistence type="predicted"/>
<sequence length="84" mass="9328">MKRTTRGSCGGTLGMLVRVVSAPHVCGPQAVRYRKEPESGRMRFASKFPPVPFATSLVYHLEVLSQTARNELSAQEERLILIRG</sequence>
<protein>
    <submittedName>
        <fullName evidence="1">Uncharacterized protein</fullName>
    </submittedName>
</protein>
<gene>
    <name evidence="1" type="ORF">Q8A67_024191</name>
</gene>
<dbReference type="EMBL" id="JAUYZG010000024">
    <property type="protein sequence ID" value="KAK2869799.1"/>
    <property type="molecule type" value="Genomic_DNA"/>
</dbReference>
<dbReference type="Proteomes" id="UP001187343">
    <property type="component" value="Unassembled WGS sequence"/>
</dbReference>
<accession>A0AA88P469</accession>
<reference evidence="1" key="1">
    <citation type="submission" date="2023-08" db="EMBL/GenBank/DDBJ databases">
        <title>Chromosome-level Genome Assembly of mud carp (Cirrhinus molitorella).</title>
        <authorList>
            <person name="Liu H."/>
        </authorList>
    </citation>
    <scope>NUCLEOTIDE SEQUENCE</scope>
    <source>
        <strain evidence="1">Prfri</strain>
        <tissue evidence="1">Muscle</tissue>
    </source>
</reference>
<organism evidence="1 2">
    <name type="scientific">Cirrhinus molitorella</name>
    <name type="common">mud carp</name>
    <dbReference type="NCBI Taxonomy" id="172907"/>
    <lineage>
        <taxon>Eukaryota</taxon>
        <taxon>Metazoa</taxon>
        <taxon>Chordata</taxon>
        <taxon>Craniata</taxon>
        <taxon>Vertebrata</taxon>
        <taxon>Euteleostomi</taxon>
        <taxon>Actinopterygii</taxon>
        <taxon>Neopterygii</taxon>
        <taxon>Teleostei</taxon>
        <taxon>Ostariophysi</taxon>
        <taxon>Cypriniformes</taxon>
        <taxon>Cyprinidae</taxon>
        <taxon>Labeoninae</taxon>
        <taxon>Labeonini</taxon>
        <taxon>Cirrhinus</taxon>
    </lineage>
</organism>
<name>A0AA88P469_9TELE</name>
<keyword evidence="2" id="KW-1185">Reference proteome</keyword>
<evidence type="ECO:0000313" key="1">
    <source>
        <dbReference type="EMBL" id="KAK2869799.1"/>
    </source>
</evidence>
<dbReference type="AlphaFoldDB" id="A0AA88P469"/>
<evidence type="ECO:0000313" key="2">
    <source>
        <dbReference type="Proteomes" id="UP001187343"/>
    </source>
</evidence>
<comment type="caution">
    <text evidence="1">The sequence shown here is derived from an EMBL/GenBank/DDBJ whole genome shotgun (WGS) entry which is preliminary data.</text>
</comment>